<keyword evidence="2" id="KW-0134">Cell wall</keyword>
<keyword evidence="6 7" id="KW-0034">Amyloid</keyword>
<evidence type="ECO:0000256" key="6">
    <source>
        <dbReference type="ARBA" id="ARBA00023087"/>
    </source>
</evidence>
<organism evidence="10">
    <name type="scientific">Streptomyces sp. NBC_00060</name>
    <dbReference type="NCBI Taxonomy" id="2975636"/>
    <lineage>
        <taxon>Bacteria</taxon>
        <taxon>Bacillati</taxon>
        <taxon>Actinomycetota</taxon>
        <taxon>Actinomycetes</taxon>
        <taxon>Kitasatosporales</taxon>
        <taxon>Streptomycetaceae</taxon>
        <taxon>Streptomyces</taxon>
    </lineage>
</organism>
<dbReference type="AlphaFoldDB" id="A0AAU2H8L1"/>
<evidence type="ECO:0000256" key="7">
    <source>
        <dbReference type="PROSITE-ProRule" id="PRU01232"/>
    </source>
</evidence>
<feature type="chain" id="PRO_5043670472" evidence="8">
    <location>
        <begin position="29"/>
        <end position="80"/>
    </location>
</feature>
<evidence type="ECO:0000256" key="8">
    <source>
        <dbReference type="SAM" id="SignalP"/>
    </source>
</evidence>
<comment type="subcellular location">
    <subcellularLocation>
        <location evidence="1">Secreted</location>
        <location evidence="1">Cell wall</location>
    </subcellularLocation>
</comment>
<sequence length="80" mass="7962">MRICIRTAFAATTLAVVAAFAGAGVAVADAHAEGHASHSPGFLSGNVIQVPIHIPVNVCGNSINIIGLLNPAGGSKCTNK</sequence>
<evidence type="ECO:0000313" key="10">
    <source>
        <dbReference type="EMBL" id="WTU44397.1"/>
    </source>
</evidence>
<dbReference type="PROSITE" id="PS51884">
    <property type="entry name" value="CHAPLIN"/>
    <property type="match status" value="1"/>
</dbReference>
<feature type="signal peptide" evidence="8">
    <location>
        <begin position="1"/>
        <end position="28"/>
    </location>
</feature>
<accession>A0AAU2H8L1</accession>
<keyword evidence="3" id="KW-0964">Secreted</keyword>
<evidence type="ECO:0000256" key="3">
    <source>
        <dbReference type="ARBA" id="ARBA00022525"/>
    </source>
</evidence>
<reference evidence="10" key="1">
    <citation type="submission" date="2022-10" db="EMBL/GenBank/DDBJ databases">
        <title>The complete genomes of actinobacterial strains from the NBC collection.</title>
        <authorList>
            <person name="Joergensen T.S."/>
            <person name="Alvarez Arevalo M."/>
            <person name="Sterndorff E.B."/>
            <person name="Faurdal D."/>
            <person name="Vuksanovic O."/>
            <person name="Mourched A.-S."/>
            <person name="Charusanti P."/>
            <person name="Shaw S."/>
            <person name="Blin K."/>
            <person name="Weber T."/>
        </authorList>
    </citation>
    <scope>NUCLEOTIDE SEQUENCE</scope>
    <source>
        <strain evidence="10">NBC_00060</strain>
    </source>
</reference>
<dbReference type="EMBL" id="CP108253">
    <property type="protein sequence ID" value="WTU44397.1"/>
    <property type="molecule type" value="Genomic_DNA"/>
</dbReference>
<feature type="domain" description="Chaplin" evidence="9">
    <location>
        <begin position="39"/>
        <end position="79"/>
    </location>
</feature>
<name>A0AAU2H8L1_9ACTN</name>
<keyword evidence="4 8" id="KW-0732">Signal</keyword>
<evidence type="ECO:0000256" key="1">
    <source>
        <dbReference type="ARBA" id="ARBA00004191"/>
    </source>
</evidence>
<evidence type="ECO:0000256" key="4">
    <source>
        <dbReference type="ARBA" id="ARBA00022729"/>
    </source>
</evidence>
<evidence type="ECO:0000259" key="9">
    <source>
        <dbReference type="PROSITE" id="PS51884"/>
    </source>
</evidence>
<dbReference type="InterPro" id="IPR005528">
    <property type="entry name" value="ChpA-H"/>
</dbReference>
<keyword evidence="5" id="KW-0130">Cell adhesion</keyword>
<protein>
    <submittedName>
        <fullName evidence="10">Chaplin</fullName>
    </submittedName>
</protein>
<evidence type="ECO:0000256" key="2">
    <source>
        <dbReference type="ARBA" id="ARBA00022512"/>
    </source>
</evidence>
<dbReference type="GO" id="GO:0007155">
    <property type="term" value="P:cell adhesion"/>
    <property type="evidence" value="ECO:0007669"/>
    <property type="project" value="UniProtKB-KW"/>
</dbReference>
<proteinExistence type="predicted"/>
<gene>
    <name evidence="10" type="ORF">OHV25_34860</name>
</gene>
<evidence type="ECO:0000256" key="5">
    <source>
        <dbReference type="ARBA" id="ARBA00022889"/>
    </source>
</evidence>
<dbReference type="Pfam" id="PF03777">
    <property type="entry name" value="ChpA-C"/>
    <property type="match status" value="1"/>
</dbReference>